<evidence type="ECO:0000313" key="7">
    <source>
        <dbReference type="EMBL" id="ADI74204.1"/>
    </source>
</evidence>
<dbReference type="GO" id="GO:0016491">
    <property type="term" value="F:oxidoreductase activity"/>
    <property type="evidence" value="ECO:0007669"/>
    <property type="project" value="InterPro"/>
</dbReference>
<keyword evidence="8" id="KW-1185">Reference proteome</keyword>
<dbReference type="InterPro" id="IPR051233">
    <property type="entry name" value="Desulfoferrodoxin_SOR"/>
</dbReference>
<keyword evidence="3" id="KW-0479">Metal-binding</keyword>
<evidence type="ECO:0000256" key="1">
    <source>
        <dbReference type="ARBA" id="ARBA00005941"/>
    </source>
</evidence>
<dbReference type="RefSeq" id="WP_013194770.1">
    <property type="nucleotide sequence ID" value="NC_014253.1"/>
</dbReference>
<keyword evidence="2" id="KW-0813">Transport</keyword>
<dbReference type="KEGG" id="mev:Metev_1346"/>
<dbReference type="Pfam" id="PF01880">
    <property type="entry name" value="Desulfoferrodox"/>
    <property type="match status" value="1"/>
</dbReference>
<evidence type="ECO:0000313" key="8">
    <source>
        <dbReference type="Proteomes" id="UP000000391"/>
    </source>
</evidence>
<keyword evidence="5" id="KW-0408">Iron</keyword>
<reference evidence="7 8" key="1">
    <citation type="submission" date="2010-06" db="EMBL/GenBank/DDBJ databases">
        <title>Complete sequence chromosome of Methanohalobium evestigatum Z-7303.</title>
        <authorList>
            <consortium name="US DOE Joint Genome Institute"/>
            <person name="Lucas S."/>
            <person name="Copeland A."/>
            <person name="Lapidus A."/>
            <person name="Cheng J.-F."/>
            <person name="Bruce D."/>
            <person name="Goodwin L."/>
            <person name="Pitluck S."/>
            <person name="Saunders E."/>
            <person name="Detter J.C."/>
            <person name="Han C."/>
            <person name="Tapia R."/>
            <person name="Land M."/>
            <person name="Hauser L."/>
            <person name="Kyrpides N."/>
            <person name="Mikhailova N."/>
            <person name="Sieprawska-Lupa M."/>
            <person name="Whitman W.B."/>
            <person name="Anderson I."/>
            <person name="Woyke T."/>
        </authorList>
    </citation>
    <scope>NUCLEOTIDE SEQUENCE [LARGE SCALE GENOMIC DNA]</scope>
    <source>
        <strain evidence="8">ATCC BAA-1072 / DSM 3721 / NBRC 107634 / OCM 161 / Z-7303</strain>
    </source>
</reference>
<gene>
    <name evidence="7" type="ordered locus">Metev_1346</name>
</gene>
<dbReference type="AlphaFoldDB" id="D7E9D2"/>
<dbReference type="PANTHER" id="PTHR36541">
    <property type="entry name" value="SUPEROXIDE REDUCTASE-RELATED"/>
    <property type="match status" value="1"/>
</dbReference>
<dbReference type="HOGENOM" id="CLU_118960_2_0_2"/>
<protein>
    <submittedName>
        <fullName evidence="7">Desulfoferrodoxin ferrous iron-binding region</fullName>
    </submittedName>
</protein>
<dbReference type="Proteomes" id="UP000000391">
    <property type="component" value="Chromosome"/>
</dbReference>
<dbReference type="GO" id="GO:0005506">
    <property type="term" value="F:iron ion binding"/>
    <property type="evidence" value="ECO:0007669"/>
    <property type="project" value="InterPro"/>
</dbReference>
<proteinExistence type="inferred from homology"/>
<evidence type="ECO:0000259" key="6">
    <source>
        <dbReference type="Pfam" id="PF01880"/>
    </source>
</evidence>
<dbReference type="EMBL" id="CP002069">
    <property type="protein sequence ID" value="ADI74204.1"/>
    <property type="molecule type" value="Genomic_DNA"/>
</dbReference>
<comment type="similarity">
    <text evidence="1">Belongs to the desulfoferrodoxin family.</text>
</comment>
<dbReference type="SUPFAM" id="SSF49367">
    <property type="entry name" value="Superoxide reductase-like"/>
    <property type="match status" value="2"/>
</dbReference>
<organism evidence="7 8">
    <name type="scientific">Methanohalobium evestigatum (strain ATCC BAA-1072 / DSM 3721 / NBRC 107634 / OCM 161 / Z-7303)</name>
    <dbReference type="NCBI Taxonomy" id="644295"/>
    <lineage>
        <taxon>Archaea</taxon>
        <taxon>Methanobacteriati</taxon>
        <taxon>Methanobacteriota</taxon>
        <taxon>Stenosarchaea group</taxon>
        <taxon>Methanomicrobia</taxon>
        <taxon>Methanosarcinales</taxon>
        <taxon>Methanosarcinaceae</taxon>
        <taxon>Methanohalobium</taxon>
    </lineage>
</organism>
<dbReference type="InterPro" id="IPR036073">
    <property type="entry name" value="Desulfoferrodoxin_Fe-bd_dom_sf"/>
</dbReference>
<dbReference type="GeneID" id="9346981"/>
<feature type="domain" description="Desulfoferrodoxin ferrous iron-binding" evidence="6">
    <location>
        <begin position="20"/>
        <end position="111"/>
    </location>
</feature>
<dbReference type="STRING" id="644295.Metev_1346"/>
<evidence type="ECO:0000256" key="4">
    <source>
        <dbReference type="ARBA" id="ARBA00022982"/>
    </source>
</evidence>
<dbReference type="NCBIfam" id="TIGR00332">
    <property type="entry name" value="neela_ferrous"/>
    <property type="match status" value="1"/>
</dbReference>
<dbReference type="Gene3D" id="2.60.40.730">
    <property type="entry name" value="SOR catalytic domain"/>
    <property type="match status" value="1"/>
</dbReference>
<evidence type="ECO:0000256" key="5">
    <source>
        <dbReference type="ARBA" id="ARBA00023004"/>
    </source>
</evidence>
<accession>D7E9D2</accession>
<sequence length="163" mass="18750">MVHEGYKLKINRPKDLSNLTEDEKEHLPLIKAPDEVVEGNEFEVTVNVGHKPHPMKEEHYIEWIQLYFNGELVEEKTFTPNDEKAEAKFKVYAKEDIIAAYQFENCYIHGYNVCGECDGKVVATSLTALGYCNTHGLWEETRGIEVVSKDVGEGRVCTWTHRF</sequence>
<dbReference type="PANTHER" id="PTHR36541:SF1">
    <property type="entry name" value="SUPEROXIDE REDUCTASE-RELATED"/>
    <property type="match status" value="1"/>
</dbReference>
<dbReference type="InterPro" id="IPR002742">
    <property type="entry name" value="Desulfoferrodoxin_Fe-bd_dom"/>
</dbReference>
<evidence type="ECO:0000256" key="3">
    <source>
        <dbReference type="ARBA" id="ARBA00022723"/>
    </source>
</evidence>
<dbReference type="OrthoDB" id="30725at2157"/>
<name>D7E9D2_METEZ</name>
<evidence type="ECO:0000256" key="2">
    <source>
        <dbReference type="ARBA" id="ARBA00022448"/>
    </source>
</evidence>
<keyword evidence="4" id="KW-0249">Electron transport</keyword>